<dbReference type="GO" id="GO:0008320">
    <property type="term" value="F:protein transmembrane transporter activity"/>
    <property type="evidence" value="ECO:0007669"/>
    <property type="project" value="UniProtKB-UniRule"/>
</dbReference>
<evidence type="ECO:0000256" key="3">
    <source>
        <dbReference type="ARBA" id="ARBA00022475"/>
    </source>
</evidence>
<dbReference type="Gene3D" id="1.20.5.3310">
    <property type="match status" value="1"/>
</dbReference>
<keyword evidence="13" id="KW-1185">Reference proteome</keyword>
<evidence type="ECO:0000256" key="4">
    <source>
        <dbReference type="ARBA" id="ARBA00022519"/>
    </source>
</evidence>
<dbReference type="PANTHER" id="PTHR33162">
    <property type="entry name" value="SEC-INDEPENDENT PROTEIN TRANSLOCASE PROTEIN TATA, CHLOROPLASTIC"/>
    <property type="match status" value="1"/>
</dbReference>
<comment type="similarity">
    <text evidence="10">Belongs to the TatB family.</text>
</comment>
<keyword evidence="7 10" id="KW-1133">Transmembrane helix</keyword>
<gene>
    <name evidence="10 12" type="primary">tatB</name>
    <name evidence="12" type="ORF">CUZ56_01059</name>
</gene>
<comment type="subcellular location">
    <subcellularLocation>
        <location evidence="10">Cell membrane</location>
        <topology evidence="10">Single-pass membrane protein</topology>
    </subcellularLocation>
    <subcellularLocation>
        <location evidence="1">Membrane</location>
        <topology evidence="1">Single-pass membrane protein</topology>
    </subcellularLocation>
</comment>
<dbReference type="HAMAP" id="MF_00237">
    <property type="entry name" value="TatB"/>
    <property type="match status" value="1"/>
</dbReference>
<comment type="caution">
    <text evidence="12">The sequence shown here is derived from an EMBL/GenBank/DDBJ whole genome shotgun (WGS) entry which is preliminary data.</text>
</comment>
<reference evidence="12 13" key="1">
    <citation type="submission" date="2018-01" db="EMBL/GenBank/DDBJ databases">
        <title>Saezia sanguinis gen. nov., sp. nov., in the order Burkholderiales isolated from human blood.</title>
        <authorList>
            <person name="Medina-Pascual M.J."/>
            <person name="Valdezate S."/>
            <person name="Monzon S."/>
            <person name="Cuesta I."/>
            <person name="Carrasco G."/>
            <person name="Villalon P."/>
            <person name="Saez-Nieto J.A."/>
        </authorList>
    </citation>
    <scope>NUCLEOTIDE SEQUENCE [LARGE SCALE GENOMIC DNA]</scope>
    <source>
        <strain evidence="12 13">CNM695-12</strain>
    </source>
</reference>
<feature type="region of interest" description="Disordered" evidence="11">
    <location>
        <begin position="138"/>
        <end position="157"/>
    </location>
</feature>
<evidence type="ECO:0000313" key="12">
    <source>
        <dbReference type="EMBL" id="RUS67120.1"/>
    </source>
</evidence>
<dbReference type="AlphaFoldDB" id="A0A433SEF7"/>
<dbReference type="RefSeq" id="WP_126978932.1">
    <property type="nucleotide sequence ID" value="NZ_PQSP01000002.1"/>
</dbReference>
<organism evidence="12 13">
    <name type="scientific">Saezia sanguinis</name>
    <dbReference type="NCBI Taxonomy" id="1965230"/>
    <lineage>
        <taxon>Bacteria</taxon>
        <taxon>Pseudomonadati</taxon>
        <taxon>Pseudomonadota</taxon>
        <taxon>Betaproteobacteria</taxon>
        <taxon>Burkholderiales</taxon>
        <taxon>Saeziaceae</taxon>
        <taxon>Saezia</taxon>
    </lineage>
</organism>
<keyword evidence="4" id="KW-0997">Cell inner membrane</keyword>
<evidence type="ECO:0000256" key="11">
    <source>
        <dbReference type="SAM" id="MobiDB-lite"/>
    </source>
</evidence>
<dbReference type="Pfam" id="PF02416">
    <property type="entry name" value="TatA_B_E"/>
    <property type="match status" value="1"/>
</dbReference>
<evidence type="ECO:0000256" key="8">
    <source>
        <dbReference type="ARBA" id="ARBA00023010"/>
    </source>
</evidence>
<dbReference type="PRINTS" id="PR01506">
    <property type="entry name" value="TATBPROTEIN"/>
</dbReference>
<dbReference type="GO" id="GO:0043953">
    <property type="term" value="P:protein transport by the Tat complex"/>
    <property type="evidence" value="ECO:0007669"/>
    <property type="project" value="UniProtKB-UniRule"/>
</dbReference>
<protein>
    <recommendedName>
        <fullName evidence="10">Sec-independent protein translocase protein TatB</fullName>
    </recommendedName>
</protein>
<evidence type="ECO:0000256" key="5">
    <source>
        <dbReference type="ARBA" id="ARBA00022692"/>
    </source>
</evidence>
<evidence type="ECO:0000256" key="9">
    <source>
        <dbReference type="ARBA" id="ARBA00023136"/>
    </source>
</evidence>
<proteinExistence type="inferred from homology"/>
<evidence type="ECO:0000313" key="13">
    <source>
        <dbReference type="Proteomes" id="UP000286947"/>
    </source>
</evidence>
<keyword evidence="2 10" id="KW-0813">Transport</keyword>
<comment type="function">
    <text evidence="10">Part of the twin-arginine translocation (Tat) system that transports large folded proteins containing a characteristic twin-arginine motif in their signal peptide across membranes. Together with TatC, TatB is part of a receptor directly interacting with Tat signal peptides. TatB may form an oligomeric binding site that transiently accommodates folded Tat precursor proteins before their translocation.</text>
</comment>
<keyword evidence="9 10" id="KW-0472">Membrane</keyword>
<dbReference type="InterPro" id="IPR018448">
    <property type="entry name" value="TatB"/>
</dbReference>
<keyword evidence="8 10" id="KW-0811">Translocation</keyword>
<dbReference type="OrthoDB" id="9816005at2"/>
<dbReference type="PANTHER" id="PTHR33162:SF1">
    <property type="entry name" value="SEC-INDEPENDENT PROTEIN TRANSLOCASE PROTEIN TATA, CHLOROPLASTIC"/>
    <property type="match status" value="1"/>
</dbReference>
<dbReference type="GO" id="GO:0033281">
    <property type="term" value="C:TAT protein transport complex"/>
    <property type="evidence" value="ECO:0007669"/>
    <property type="project" value="UniProtKB-UniRule"/>
</dbReference>
<comment type="subunit">
    <text evidence="10">The Tat system comprises two distinct complexes: a TatABC complex, containing multiple copies of TatA, TatB and TatC subunits, and a separate TatA complex, containing only TatA subunits. Substrates initially bind to the TatABC complex, which probably triggers association of the separate TatA complex to form the active translocon.</text>
</comment>
<evidence type="ECO:0000256" key="1">
    <source>
        <dbReference type="ARBA" id="ARBA00004167"/>
    </source>
</evidence>
<evidence type="ECO:0000256" key="2">
    <source>
        <dbReference type="ARBA" id="ARBA00022448"/>
    </source>
</evidence>
<evidence type="ECO:0000256" key="10">
    <source>
        <dbReference type="HAMAP-Rule" id="MF_00237"/>
    </source>
</evidence>
<name>A0A433SEF7_9BURK</name>
<evidence type="ECO:0000256" key="6">
    <source>
        <dbReference type="ARBA" id="ARBA00022927"/>
    </source>
</evidence>
<keyword evidence="5 10" id="KW-0812">Transmembrane</keyword>
<dbReference type="EMBL" id="PQSP01000002">
    <property type="protein sequence ID" value="RUS67120.1"/>
    <property type="molecule type" value="Genomic_DNA"/>
</dbReference>
<accession>A0A433SEF7</accession>
<keyword evidence="6 10" id="KW-0653">Protein transport</keyword>
<dbReference type="NCBIfam" id="TIGR01410">
    <property type="entry name" value="tatB"/>
    <property type="match status" value="1"/>
</dbReference>
<sequence>MIDIGLSKLMIIGVVALVVIGPEKLPRVARTAGTLLGRAQRYVNDVKAEVSQQMDIDELKRVKTHIEDAARNVESTVSKNLHETSQEINATWKGDDATADSALSADAAGLPPAISDNEKLPTVVQTPSVLQLHAQEKLREQNRQAQKQKKADEGSLQKNWRAQRYAMPLWYRRRTRMRCSLRSSAARHARQSH</sequence>
<evidence type="ECO:0000256" key="7">
    <source>
        <dbReference type="ARBA" id="ARBA00022989"/>
    </source>
</evidence>
<dbReference type="Proteomes" id="UP000286947">
    <property type="component" value="Unassembled WGS sequence"/>
</dbReference>
<dbReference type="InterPro" id="IPR003369">
    <property type="entry name" value="TatA/B/E"/>
</dbReference>
<keyword evidence="3 10" id="KW-1003">Cell membrane</keyword>